<dbReference type="EMBL" id="CM035408">
    <property type="protein sequence ID" value="KAH7442309.1"/>
    <property type="molecule type" value="Genomic_DNA"/>
</dbReference>
<evidence type="ECO:0000313" key="2">
    <source>
        <dbReference type="Proteomes" id="UP000825935"/>
    </source>
</evidence>
<dbReference type="AlphaFoldDB" id="A0A8T2VCZ5"/>
<evidence type="ECO:0000313" key="1">
    <source>
        <dbReference type="EMBL" id="KAH7442309.1"/>
    </source>
</evidence>
<sequence>MFLMFGGNLSGPEFRDFCRRTMVPVRRRVFVAALCLCWHQRNRSEHSIRRNKARNNASLPLVKWKAYVRAFDQPQQEIHMSSSPVRMPGDHPDDPGSNHKCKIFLLKVLLFFLESLE</sequence>
<proteinExistence type="predicted"/>
<protein>
    <submittedName>
        <fullName evidence="1">Uncharacterized protein</fullName>
    </submittedName>
</protein>
<keyword evidence="2" id="KW-1185">Reference proteome</keyword>
<accession>A0A8T2VCZ5</accession>
<organism evidence="1 2">
    <name type="scientific">Ceratopteris richardii</name>
    <name type="common">Triangle waterfern</name>
    <dbReference type="NCBI Taxonomy" id="49495"/>
    <lineage>
        <taxon>Eukaryota</taxon>
        <taxon>Viridiplantae</taxon>
        <taxon>Streptophyta</taxon>
        <taxon>Embryophyta</taxon>
        <taxon>Tracheophyta</taxon>
        <taxon>Polypodiopsida</taxon>
        <taxon>Polypodiidae</taxon>
        <taxon>Polypodiales</taxon>
        <taxon>Pteridineae</taxon>
        <taxon>Pteridaceae</taxon>
        <taxon>Parkerioideae</taxon>
        <taxon>Ceratopteris</taxon>
    </lineage>
</organism>
<comment type="caution">
    <text evidence="1">The sequence shown here is derived from an EMBL/GenBank/DDBJ whole genome shotgun (WGS) entry which is preliminary data.</text>
</comment>
<dbReference type="Proteomes" id="UP000825935">
    <property type="component" value="Chromosome 3"/>
</dbReference>
<gene>
    <name evidence="1" type="ORF">KP509_03G081400</name>
</gene>
<name>A0A8T2VCZ5_CERRI</name>
<reference evidence="1" key="1">
    <citation type="submission" date="2021-08" db="EMBL/GenBank/DDBJ databases">
        <title>WGS assembly of Ceratopteris richardii.</title>
        <authorList>
            <person name="Marchant D.B."/>
            <person name="Chen G."/>
            <person name="Jenkins J."/>
            <person name="Shu S."/>
            <person name="Leebens-Mack J."/>
            <person name="Grimwood J."/>
            <person name="Schmutz J."/>
            <person name="Soltis P."/>
            <person name="Soltis D."/>
            <person name="Chen Z.-H."/>
        </authorList>
    </citation>
    <scope>NUCLEOTIDE SEQUENCE</scope>
    <source>
        <strain evidence="1">Whitten #5841</strain>
        <tissue evidence="1">Leaf</tissue>
    </source>
</reference>